<evidence type="ECO:0000313" key="1">
    <source>
        <dbReference type="EMBL" id="PAN09775.1"/>
    </source>
</evidence>
<gene>
    <name evidence="1" type="ORF">PAHAL_2G050000</name>
</gene>
<dbReference type="EMBL" id="CM008047">
    <property type="protein sequence ID" value="PAN09775.1"/>
    <property type="molecule type" value="Genomic_DNA"/>
</dbReference>
<sequence>MRCLIVQDFTFMAPLACHWAIEHADQFPTLWLKDVAEAVDGTTLVVQTEVVRQPYFKQVHISFQAPVRNIDFTLMAPGDTIPMVSIAAMGGVAPNWVTYERLPVEAYLEQFQDHGYFVLDFSYFQIKQLEAGESNVTQTVERLC</sequence>
<dbReference type="Gramene" id="PAN09775">
    <property type="protein sequence ID" value="PAN09775"/>
    <property type="gene ID" value="PAHAL_2G050000"/>
</dbReference>
<accession>A0A2S3GW08</accession>
<dbReference type="AlphaFoldDB" id="A0A2S3GW08"/>
<organism evidence="1">
    <name type="scientific">Panicum hallii</name>
    <dbReference type="NCBI Taxonomy" id="206008"/>
    <lineage>
        <taxon>Eukaryota</taxon>
        <taxon>Viridiplantae</taxon>
        <taxon>Streptophyta</taxon>
        <taxon>Embryophyta</taxon>
        <taxon>Tracheophyta</taxon>
        <taxon>Spermatophyta</taxon>
        <taxon>Magnoliopsida</taxon>
        <taxon>Liliopsida</taxon>
        <taxon>Poales</taxon>
        <taxon>Poaceae</taxon>
        <taxon>PACMAD clade</taxon>
        <taxon>Panicoideae</taxon>
        <taxon>Panicodae</taxon>
        <taxon>Paniceae</taxon>
        <taxon>Panicinae</taxon>
        <taxon>Panicum</taxon>
        <taxon>Panicum sect. Panicum</taxon>
    </lineage>
</organism>
<proteinExistence type="predicted"/>
<dbReference type="Proteomes" id="UP000243499">
    <property type="component" value="Chromosome 2"/>
</dbReference>
<protein>
    <submittedName>
        <fullName evidence="1">Uncharacterized protein</fullName>
    </submittedName>
</protein>
<reference evidence="1" key="1">
    <citation type="submission" date="2018-04" db="EMBL/GenBank/DDBJ databases">
        <title>WGS assembly of Panicum hallii.</title>
        <authorList>
            <person name="Lovell J."/>
            <person name="Jenkins J."/>
            <person name="Lowry D."/>
            <person name="Mamidi S."/>
            <person name="Sreedasyam A."/>
            <person name="Weng X."/>
            <person name="Barry K."/>
            <person name="Bonette J."/>
            <person name="Campitelli B."/>
            <person name="Daum C."/>
            <person name="Gordon S."/>
            <person name="Gould B."/>
            <person name="Lipzen A."/>
            <person name="Macqueen A."/>
            <person name="Palacio-Mejia J."/>
            <person name="Plott C."/>
            <person name="Shakirov E."/>
            <person name="Shu S."/>
            <person name="Yoshinaga Y."/>
            <person name="Zane M."/>
            <person name="Rokhsar D."/>
            <person name="Grimwood J."/>
            <person name="Schmutz J."/>
            <person name="Juenger T."/>
        </authorList>
    </citation>
    <scope>NUCLEOTIDE SEQUENCE [LARGE SCALE GENOMIC DNA]</scope>
    <source>
        <strain evidence="1">FIL2</strain>
    </source>
</reference>
<name>A0A2S3GW08_9POAL</name>